<organism evidence="2 3">
    <name type="scientific">Penicillium camemberti (strain FM 013)</name>
    <dbReference type="NCBI Taxonomy" id="1429867"/>
    <lineage>
        <taxon>Eukaryota</taxon>
        <taxon>Fungi</taxon>
        <taxon>Dikarya</taxon>
        <taxon>Ascomycota</taxon>
        <taxon>Pezizomycotina</taxon>
        <taxon>Eurotiomycetes</taxon>
        <taxon>Eurotiomycetidae</taxon>
        <taxon>Eurotiales</taxon>
        <taxon>Aspergillaceae</taxon>
        <taxon>Penicillium</taxon>
    </lineage>
</organism>
<feature type="region of interest" description="Disordered" evidence="1">
    <location>
        <begin position="1"/>
        <end position="41"/>
    </location>
</feature>
<gene>
    <name evidence="2" type="ORF">PCAMFM013_S005g000515</name>
</gene>
<evidence type="ECO:0000256" key="1">
    <source>
        <dbReference type="SAM" id="MobiDB-lite"/>
    </source>
</evidence>
<sequence>MHSVELTVTRWRGGENGSRMRHLKSMKNGEIDPDWRPPDWH</sequence>
<reference evidence="2 3" key="1">
    <citation type="journal article" date="2014" name="Nat. Commun.">
        <title>Multiple recent horizontal transfers of a large genomic region in cheese making fungi.</title>
        <authorList>
            <person name="Cheeseman K."/>
            <person name="Ropars J."/>
            <person name="Renault P."/>
            <person name="Dupont J."/>
            <person name="Gouzy J."/>
            <person name="Branca A."/>
            <person name="Abraham A.L."/>
            <person name="Ceppi M."/>
            <person name="Conseiller E."/>
            <person name="Debuchy R."/>
            <person name="Malagnac F."/>
            <person name="Goarin A."/>
            <person name="Silar P."/>
            <person name="Lacoste S."/>
            <person name="Sallet E."/>
            <person name="Bensimon A."/>
            <person name="Giraud T."/>
            <person name="Brygoo Y."/>
        </authorList>
    </citation>
    <scope>NUCLEOTIDE SEQUENCE [LARGE SCALE GENOMIC DNA]</scope>
    <source>
        <strain evidence="3">FM 013</strain>
    </source>
</reference>
<dbReference type="AlphaFoldDB" id="A0A0G4P4W4"/>
<accession>A0A0G4P4W4</accession>
<feature type="compositionally biased region" description="Basic and acidic residues" evidence="1">
    <location>
        <begin position="27"/>
        <end position="41"/>
    </location>
</feature>
<evidence type="ECO:0000313" key="3">
    <source>
        <dbReference type="Proteomes" id="UP000053732"/>
    </source>
</evidence>
<evidence type="ECO:0000313" key="2">
    <source>
        <dbReference type="EMBL" id="CRL21351.1"/>
    </source>
</evidence>
<dbReference type="Proteomes" id="UP000053732">
    <property type="component" value="Unassembled WGS sequence"/>
</dbReference>
<keyword evidence="3" id="KW-1185">Reference proteome</keyword>
<name>A0A0G4P4W4_PENC3</name>
<dbReference type="EMBL" id="HG793138">
    <property type="protein sequence ID" value="CRL21351.1"/>
    <property type="molecule type" value="Genomic_DNA"/>
</dbReference>
<proteinExistence type="predicted"/>
<protein>
    <submittedName>
        <fullName evidence="2">Str. FM013</fullName>
    </submittedName>
</protein>